<feature type="domain" description="Signal transduction histidine kinase internal region" evidence="2">
    <location>
        <begin position="164"/>
        <end position="241"/>
    </location>
</feature>
<dbReference type="Pfam" id="PF06580">
    <property type="entry name" value="His_kinase"/>
    <property type="match status" value="1"/>
</dbReference>
<keyword evidence="3" id="KW-0808">Transferase</keyword>
<feature type="transmembrane region" description="Helical" evidence="1">
    <location>
        <begin position="81"/>
        <end position="103"/>
    </location>
</feature>
<keyword evidence="4" id="KW-1185">Reference proteome</keyword>
<dbReference type="PANTHER" id="PTHR34220">
    <property type="entry name" value="SENSOR HISTIDINE KINASE YPDA"/>
    <property type="match status" value="1"/>
</dbReference>
<keyword evidence="3" id="KW-0418">Kinase</keyword>
<keyword evidence="1" id="KW-1133">Transmembrane helix</keyword>
<feature type="transmembrane region" description="Helical" evidence="1">
    <location>
        <begin position="41"/>
        <end position="60"/>
    </location>
</feature>
<evidence type="ECO:0000256" key="1">
    <source>
        <dbReference type="SAM" id="Phobius"/>
    </source>
</evidence>
<evidence type="ECO:0000313" key="4">
    <source>
        <dbReference type="Proteomes" id="UP000241964"/>
    </source>
</evidence>
<accession>A0A2P8FMI2</accession>
<dbReference type="GO" id="GO:0000155">
    <property type="term" value="F:phosphorelay sensor kinase activity"/>
    <property type="evidence" value="ECO:0007669"/>
    <property type="project" value="InterPro"/>
</dbReference>
<keyword evidence="1" id="KW-0472">Membrane</keyword>
<dbReference type="InterPro" id="IPR050640">
    <property type="entry name" value="Bact_2-comp_sensor_kinase"/>
</dbReference>
<evidence type="ECO:0000313" key="3">
    <source>
        <dbReference type="EMBL" id="PSL22931.1"/>
    </source>
</evidence>
<feature type="transmembrane region" description="Helical" evidence="1">
    <location>
        <begin position="12"/>
        <end position="35"/>
    </location>
</feature>
<protein>
    <submittedName>
        <fullName evidence="3">Histidine kinase</fullName>
    </submittedName>
</protein>
<dbReference type="EMBL" id="PYAS01000018">
    <property type="protein sequence ID" value="PSL22931.1"/>
    <property type="molecule type" value="Genomic_DNA"/>
</dbReference>
<name>A0A2P8FMI2_9BACT</name>
<dbReference type="Proteomes" id="UP000241964">
    <property type="component" value="Unassembled WGS sequence"/>
</dbReference>
<comment type="caution">
    <text evidence="3">The sequence shown here is derived from an EMBL/GenBank/DDBJ whole genome shotgun (WGS) entry which is preliminary data.</text>
</comment>
<dbReference type="AlphaFoldDB" id="A0A2P8FMI2"/>
<dbReference type="RefSeq" id="WP_229211186.1">
    <property type="nucleotide sequence ID" value="NZ_PYAS01000018.1"/>
</dbReference>
<keyword evidence="1" id="KW-0812">Transmembrane</keyword>
<dbReference type="InterPro" id="IPR010559">
    <property type="entry name" value="Sig_transdc_His_kin_internal"/>
</dbReference>
<reference evidence="3 4" key="1">
    <citation type="submission" date="2018-03" db="EMBL/GenBank/DDBJ databases">
        <title>Genomic Encyclopedia of Archaeal and Bacterial Type Strains, Phase II (KMG-II): from individual species to whole genera.</title>
        <authorList>
            <person name="Goeker M."/>
        </authorList>
    </citation>
    <scope>NUCLEOTIDE SEQUENCE [LARGE SCALE GENOMIC DNA]</scope>
    <source>
        <strain evidence="3 4">DSM 29057</strain>
    </source>
</reference>
<evidence type="ECO:0000259" key="2">
    <source>
        <dbReference type="Pfam" id="PF06580"/>
    </source>
</evidence>
<organism evidence="3 4">
    <name type="scientific">Dyadobacter jiangsuensis</name>
    <dbReference type="NCBI Taxonomy" id="1591085"/>
    <lineage>
        <taxon>Bacteria</taxon>
        <taxon>Pseudomonadati</taxon>
        <taxon>Bacteroidota</taxon>
        <taxon>Cytophagia</taxon>
        <taxon>Cytophagales</taxon>
        <taxon>Spirosomataceae</taxon>
        <taxon>Dyadobacter</taxon>
    </lineage>
</organism>
<gene>
    <name evidence="3" type="ORF">CLV60_11863</name>
</gene>
<feature type="transmembrane region" description="Helical" evidence="1">
    <location>
        <begin position="123"/>
        <end position="143"/>
    </location>
</feature>
<dbReference type="PANTHER" id="PTHR34220:SF7">
    <property type="entry name" value="SENSOR HISTIDINE KINASE YPDA"/>
    <property type="match status" value="1"/>
</dbReference>
<proteinExistence type="predicted"/>
<sequence length="347" mass="39664">MKLLVSYTKQDIWIALALLPAYIVLMNYLLVGGIYFSDISVFAKATIVSTVVFGLAYQLIHARIGFWFRKQFSHFKQTPKRMLLMIPAHIVCNLAIISGLFFLYKAAGFKGYVYDLTSYEWALALGAVMNVVVTCIHEGVYAFELWQQKLLETEKLRKANLQSQFESLKQQINPHFLFNCLNSLSSLIEEDAELATQFIDEMSNVYRYLLRSNESELTTLESELNFATSYFHLLSTRYGSNLRLEEEIDPAYRAHMLPPLTLQLLMENVVKHNVIMPQQPLYIRLNTTIDGRLVVSNNLQRRSVTIPSSRIGLANIATKYSLLGQGEINIDENPQRFSVSLPLLVSE</sequence>
<dbReference type="GO" id="GO:0016020">
    <property type="term" value="C:membrane"/>
    <property type="evidence" value="ECO:0007669"/>
    <property type="project" value="InterPro"/>
</dbReference>